<protein>
    <submittedName>
        <fullName evidence="1">Uncharacterized protein</fullName>
    </submittedName>
</protein>
<name>A0A0A9GRZ6_ARUDO</name>
<dbReference type="EMBL" id="GBRH01172575">
    <property type="protein sequence ID" value="JAE25321.1"/>
    <property type="molecule type" value="Transcribed_RNA"/>
</dbReference>
<organism evidence="1">
    <name type="scientific">Arundo donax</name>
    <name type="common">Giant reed</name>
    <name type="synonym">Donax arundinaceus</name>
    <dbReference type="NCBI Taxonomy" id="35708"/>
    <lineage>
        <taxon>Eukaryota</taxon>
        <taxon>Viridiplantae</taxon>
        <taxon>Streptophyta</taxon>
        <taxon>Embryophyta</taxon>
        <taxon>Tracheophyta</taxon>
        <taxon>Spermatophyta</taxon>
        <taxon>Magnoliopsida</taxon>
        <taxon>Liliopsida</taxon>
        <taxon>Poales</taxon>
        <taxon>Poaceae</taxon>
        <taxon>PACMAD clade</taxon>
        <taxon>Arundinoideae</taxon>
        <taxon>Arundineae</taxon>
        <taxon>Arundo</taxon>
    </lineage>
</organism>
<evidence type="ECO:0000313" key="1">
    <source>
        <dbReference type="EMBL" id="JAE25321.1"/>
    </source>
</evidence>
<proteinExistence type="predicted"/>
<accession>A0A0A9GRZ6</accession>
<dbReference type="AlphaFoldDB" id="A0A0A9GRZ6"/>
<reference evidence="1" key="2">
    <citation type="journal article" date="2015" name="Data Brief">
        <title>Shoot transcriptome of the giant reed, Arundo donax.</title>
        <authorList>
            <person name="Barrero R.A."/>
            <person name="Guerrero F.D."/>
            <person name="Moolhuijzen P."/>
            <person name="Goolsby J.A."/>
            <person name="Tidwell J."/>
            <person name="Bellgard S.E."/>
            <person name="Bellgard M.I."/>
        </authorList>
    </citation>
    <scope>NUCLEOTIDE SEQUENCE</scope>
    <source>
        <tissue evidence="1">Shoot tissue taken approximately 20 cm above the soil surface</tissue>
    </source>
</reference>
<reference evidence="1" key="1">
    <citation type="submission" date="2014-09" db="EMBL/GenBank/DDBJ databases">
        <authorList>
            <person name="Magalhaes I.L.F."/>
            <person name="Oliveira U."/>
            <person name="Santos F.R."/>
            <person name="Vidigal T.H.D.A."/>
            <person name="Brescovit A.D."/>
            <person name="Santos A.J."/>
        </authorList>
    </citation>
    <scope>NUCLEOTIDE SEQUENCE</scope>
    <source>
        <tissue evidence="1">Shoot tissue taken approximately 20 cm above the soil surface</tissue>
    </source>
</reference>
<sequence length="29" mass="3259">MHNTGTETFQGWISFNPRNGCPNTLSGYQ</sequence>